<dbReference type="Proteomes" id="UP001596512">
    <property type="component" value="Unassembled WGS sequence"/>
</dbReference>
<feature type="region of interest" description="Disordered" evidence="1">
    <location>
        <begin position="20"/>
        <end position="41"/>
    </location>
</feature>
<accession>A0ABW2TS58</accession>
<evidence type="ECO:0000313" key="2">
    <source>
        <dbReference type="EMBL" id="MFC7616306.1"/>
    </source>
</evidence>
<evidence type="ECO:0000256" key="1">
    <source>
        <dbReference type="SAM" id="MobiDB-lite"/>
    </source>
</evidence>
<evidence type="ECO:0000313" key="3">
    <source>
        <dbReference type="Proteomes" id="UP001596512"/>
    </source>
</evidence>
<sequence>MTRDAGGFPGLGLSCREVAVPDRGAAGPDPHPAVEQAISAG</sequence>
<keyword evidence="3" id="KW-1185">Reference proteome</keyword>
<reference evidence="3" key="1">
    <citation type="journal article" date="2019" name="Int. J. Syst. Evol. Microbiol.">
        <title>The Global Catalogue of Microorganisms (GCM) 10K type strain sequencing project: providing services to taxonomists for standard genome sequencing and annotation.</title>
        <authorList>
            <consortium name="The Broad Institute Genomics Platform"/>
            <consortium name="The Broad Institute Genome Sequencing Center for Infectious Disease"/>
            <person name="Wu L."/>
            <person name="Ma J."/>
        </authorList>
    </citation>
    <scope>NUCLEOTIDE SEQUENCE [LARGE SCALE GENOMIC DNA]</scope>
    <source>
        <strain evidence="3">JCM 17695</strain>
    </source>
</reference>
<comment type="caution">
    <text evidence="2">The sequence shown here is derived from an EMBL/GenBank/DDBJ whole genome shotgun (WGS) entry which is preliminary data.</text>
</comment>
<organism evidence="2 3">
    <name type="scientific">Actinokineospora soli</name>
    <dbReference type="NCBI Taxonomy" id="1048753"/>
    <lineage>
        <taxon>Bacteria</taxon>
        <taxon>Bacillati</taxon>
        <taxon>Actinomycetota</taxon>
        <taxon>Actinomycetes</taxon>
        <taxon>Pseudonocardiales</taxon>
        <taxon>Pseudonocardiaceae</taxon>
        <taxon>Actinokineospora</taxon>
    </lineage>
</organism>
<dbReference type="PROSITE" id="PS51257">
    <property type="entry name" value="PROKAR_LIPOPROTEIN"/>
    <property type="match status" value="1"/>
</dbReference>
<dbReference type="EMBL" id="JBHTEY010000004">
    <property type="protein sequence ID" value="MFC7616306.1"/>
    <property type="molecule type" value="Genomic_DNA"/>
</dbReference>
<proteinExistence type="predicted"/>
<name>A0ABW2TS58_9PSEU</name>
<protein>
    <submittedName>
        <fullName evidence="2">Uncharacterized protein</fullName>
    </submittedName>
</protein>
<gene>
    <name evidence="2" type="ORF">ACFQV2_25370</name>
</gene>